<dbReference type="RefSeq" id="XP_024578079.1">
    <property type="nucleotide sequence ID" value="XM_024727509.1"/>
</dbReference>
<sequence length="105" mass="11734">MGAPDTSLGLIKVMVPTIRNQLQQQRNGTKVNAQAFIFFLKEGHPLALLYAAFGAVYSPALLLAHLKNENTRCAPCDFSPIDHRELFRLCRLDYSGILDVHPLLQ</sequence>
<organism evidence="2 3">
    <name type="scientific">Plasmopara halstedii</name>
    <name type="common">Downy mildew of sunflower</name>
    <dbReference type="NCBI Taxonomy" id="4781"/>
    <lineage>
        <taxon>Eukaryota</taxon>
        <taxon>Sar</taxon>
        <taxon>Stramenopiles</taxon>
        <taxon>Oomycota</taxon>
        <taxon>Peronosporomycetes</taxon>
        <taxon>Peronosporales</taxon>
        <taxon>Peronosporaceae</taxon>
        <taxon>Plasmopara</taxon>
    </lineage>
</organism>
<evidence type="ECO:0000313" key="3">
    <source>
        <dbReference type="Proteomes" id="UP000054928"/>
    </source>
</evidence>
<keyword evidence="1" id="KW-0472">Membrane</keyword>
<feature type="transmembrane region" description="Helical" evidence="1">
    <location>
        <begin position="46"/>
        <end position="64"/>
    </location>
</feature>
<evidence type="ECO:0000313" key="2">
    <source>
        <dbReference type="EMBL" id="CEG41710.1"/>
    </source>
</evidence>
<keyword evidence="3" id="KW-1185">Reference proteome</keyword>
<evidence type="ECO:0000256" key="1">
    <source>
        <dbReference type="SAM" id="Phobius"/>
    </source>
</evidence>
<keyword evidence="1" id="KW-1133">Transmembrane helix</keyword>
<keyword evidence="1" id="KW-0812">Transmembrane</keyword>
<protein>
    <submittedName>
        <fullName evidence="2">Uncharacterized protein</fullName>
    </submittedName>
</protein>
<reference evidence="3" key="1">
    <citation type="submission" date="2014-09" db="EMBL/GenBank/DDBJ databases">
        <authorList>
            <person name="Sharma Rahul"/>
            <person name="Thines Marco"/>
        </authorList>
    </citation>
    <scope>NUCLEOTIDE SEQUENCE [LARGE SCALE GENOMIC DNA]</scope>
</reference>
<dbReference type="EMBL" id="CCYD01000610">
    <property type="protein sequence ID" value="CEG41710.1"/>
    <property type="molecule type" value="Genomic_DNA"/>
</dbReference>
<accession>A0A0P1AL91</accession>
<dbReference type="GeneID" id="36407096"/>
<dbReference type="AlphaFoldDB" id="A0A0P1AL91"/>
<dbReference type="Proteomes" id="UP000054928">
    <property type="component" value="Unassembled WGS sequence"/>
</dbReference>
<name>A0A0P1AL91_PLAHL</name>
<proteinExistence type="predicted"/>